<dbReference type="GO" id="GO:0009360">
    <property type="term" value="C:DNA polymerase III complex"/>
    <property type="evidence" value="ECO:0007669"/>
    <property type="project" value="InterPro"/>
</dbReference>
<dbReference type="CDD" id="cd00140">
    <property type="entry name" value="beta_clamp"/>
    <property type="match status" value="1"/>
</dbReference>
<keyword evidence="4 10" id="KW-0963">Cytoplasm</keyword>
<feature type="domain" description="DNA polymerase III beta sliding clamp central" evidence="12">
    <location>
        <begin position="137"/>
        <end position="252"/>
    </location>
</feature>
<dbReference type="RefSeq" id="WP_091572795.1">
    <property type="nucleotide sequence ID" value="NZ_FMZA01000024.1"/>
</dbReference>
<dbReference type="STRING" id="1236220.SAMN04488112_12410"/>
<comment type="similarity">
    <text evidence="2 10">Belongs to the beta sliding clamp family.</text>
</comment>
<dbReference type="InterPro" id="IPR022634">
    <property type="entry name" value="DNA_polIII_beta_N"/>
</dbReference>
<evidence type="ECO:0000256" key="3">
    <source>
        <dbReference type="ARBA" id="ARBA00021035"/>
    </source>
</evidence>
<comment type="subunit">
    <text evidence="10">Forms a ring-shaped head-to-tail homodimer around DNA.</text>
</comment>
<dbReference type="SMART" id="SM00480">
    <property type="entry name" value="POL3Bc"/>
    <property type="match status" value="1"/>
</dbReference>
<evidence type="ECO:0000256" key="10">
    <source>
        <dbReference type="PIRNR" id="PIRNR000804"/>
    </source>
</evidence>
<evidence type="ECO:0000256" key="1">
    <source>
        <dbReference type="ARBA" id="ARBA00004496"/>
    </source>
</evidence>
<dbReference type="Pfam" id="PF02767">
    <property type="entry name" value="DNA_pol3_beta_2"/>
    <property type="match status" value="1"/>
</dbReference>
<evidence type="ECO:0000259" key="11">
    <source>
        <dbReference type="Pfam" id="PF00712"/>
    </source>
</evidence>
<dbReference type="OrthoDB" id="8421503at2"/>
<feature type="domain" description="DNA polymerase III beta sliding clamp N-terminal" evidence="11">
    <location>
        <begin position="1"/>
        <end position="127"/>
    </location>
</feature>
<dbReference type="InterPro" id="IPR001001">
    <property type="entry name" value="DNA_polIII_beta"/>
</dbReference>
<dbReference type="GO" id="GO:0006271">
    <property type="term" value="P:DNA strand elongation involved in DNA replication"/>
    <property type="evidence" value="ECO:0007669"/>
    <property type="project" value="TreeGrafter"/>
</dbReference>
<dbReference type="GO" id="GO:0008408">
    <property type="term" value="F:3'-5' exonuclease activity"/>
    <property type="evidence" value="ECO:0007669"/>
    <property type="project" value="InterPro"/>
</dbReference>
<dbReference type="NCBIfam" id="TIGR00663">
    <property type="entry name" value="dnan"/>
    <property type="match status" value="1"/>
</dbReference>
<dbReference type="Pfam" id="PF02768">
    <property type="entry name" value="DNA_pol3_beta_3"/>
    <property type="match status" value="1"/>
</dbReference>
<evidence type="ECO:0000313" key="14">
    <source>
        <dbReference type="EMBL" id="SDC95912.1"/>
    </source>
</evidence>
<dbReference type="GO" id="GO:0003887">
    <property type="term" value="F:DNA-directed DNA polymerase activity"/>
    <property type="evidence" value="ECO:0007669"/>
    <property type="project" value="UniProtKB-UniRule"/>
</dbReference>
<comment type="subcellular location">
    <subcellularLocation>
        <location evidence="1 10">Cytoplasm</location>
    </subcellularLocation>
</comment>
<feature type="domain" description="DNA polymerase III beta sliding clamp C-terminal" evidence="13">
    <location>
        <begin position="255"/>
        <end position="376"/>
    </location>
</feature>
<dbReference type="Gene3D" id="3.10.150.10">
    <property type="entry name" value="DNA Polymerase III, subunit A, domain 2"/>
    <property type="match status" value="1"/>
</dbReference>
<dbReference type="Gene3D" id="3.70.10.10">
    <property type="match status" value="1"/>
</dbReference>
<evidence type="ECO:0000256" key="4">
    <source>
        <dbReference type="ARBA" id="ARBA00022490"/>
    </source>
</evidence>
<name>A0A1G6QUC1_9BACL</name>
<dbReference type="EMBL" id="FMZA01000024">
    <property type="protein sequence ID" value="SDC95912.1"/>
    <property type="molecule type" value="Genomic_DNA"/>
</dbReference>
<evidence type="ECO:0000256" key="5">
    <source>
        <dbReference type="ARBA" id="ARBA00022679"/>
    </source>
</evidence>
<evidence type="ECO:0000256" key="2">
    <source>
        <dbReference type="ARBA" id="ARBA00010752"/>
    </source>
</evidence>
<dbReference type="InterPro" id="IPR022635">
    <property type="entry name" value="DNA_polIII_beta_C"/>
</dbReference>
<dbReference type="AlphaFoldDB" id="A0A1G6QUC1"/>
<keyword evidence="6 10" id="KW-0548">Nucleotidyltransferase</keyword>
<dbReference type="PANTHER" id="PTHR30478">
    <property type="entry name" value="DNA POLYMERASE III SUBUNIT BETA"/>
    <property type="match status" value="1"/>
</dbReference>
<keyword evidence="7 10" id="KW-0235">DNA replication</keyword>
<dbReference type="SUPFAM" id="SSF55979">
    <property type="entry name" value="DNA clamp"/>
    <property type="match status" value="3"/>
</dbReference>
<evidence type="ECO:0000259" key="12">
    <source>
        <dbReference type="Pfam" id="PF02767"/>
    </source>
</evidence>
<dbReference type="GO" id="GO:0003677">
    <property type="term" value="F:DNA binding"/>
    <property type="evidence" value="ECO:0007669"/>
    <property type="project" value="UniProtKB-UniRule"/>
</dbReference>
<evidence type="ECO:0000256" key="8">
    <source>
        <dbReference type="ARBA" id="ARBA00022932"/>
    </source>
</evidence>
<evidence type="ECO:0000313" key="15">
    <source>
        <dbReference type="Proteomes" id="UP000199387"/>
    </source>
</evidence>
<keyword evidence="8 10" id="KW-0239">DNA-directed DNA polymerase</keyword>
<keyword evidence="15" id="KW-1185">Reference proteome</keyword>
<reference evidence="14 15" key="1">
    <citation type="submission" date="2016-10" db="EMBL/GenBank/DDBJ databases">
        <authorList>
            <person name="de Groot N.N."/>
        </authorList>
    </citation>
    <scope>NUCLEOTIDE SEQUENCE [LARGE SCALE GENOMIC DNA]</scope>
    <source>
        <strain evidence="14 15">DSM 45514</strain>
    </source>
</reference>
<dbReference type="Pfam" id="PF00712">
    <property type="entry name" value="DNA_pol3_beta"/>
    <property type="match status" value="1"/>
</dbReference>
<evidence type="ECO:0000259" key="13">
    <source>
        <dbReference type="Pfam" id="PF02768"/>
    </source>
</evidence>
<dbReference type="PIRSF" id="PIRSF000804">
    <property type="entry name" value="DNA_pol_III_b"/>
    <property type="match status" value="1"/>
</dbReference>
<keyword evidence="9" id="KW-0238">DNA-binding</keyword>
<proteinExistence type="inferred from homology"/>
<comment type="function">
    <text evidence="10">Confers DNA tethering and processivity to DNA polymerases and other proteins. Acts as a clamp, forming a ring around DNA (a reaction catalyzed by the clamp-loading complex) which diffuses in an ATP-independent manner freely and bidirectionally along dsDNA. Initially characterized for its ability to contact the catalytic subunit of DNA polymerase III (Pol III), a complex, multichain enzyme responsible for most of the replicative synthesis in bacteria; Pol III exhibits 3'-5' exonuclease proofreading activity. The beta chain is required for initiation of replication as well as for processivity of DNA replication.</text>
</comment>
<dbReference type="Proteomes" id="UP000199387">
    <property type="component" value="Unassembled WGS sequence"/>
</dbReference>
<dbReference type="InterPro" id="IPR046938">
    <property type="entry name" value="DNA_clamp_sf"/>
</dbReference>
<keyword evidence="5 10" id="KW-0808">Transferase</keyword>
<dbReference type="GO" id="GO:0005737">
    <property type="term" value="C:cytoplasm"/>
    <property type="evidence" value="ECO:0007669"/>
    <property type="project" value="UniProtKB-SubCell"/>
</dbReference>
<organism evidence="14 15">
    <name type="scientific">Melghirimyces thermohalophilus</name>
    <dbReference type="NCBI Taxonomy" id="1236220"/>
    <lineage>
        <taxon>Bacteria</taxon>
        <taxon>Bacillati</taxon>
        <taxon>Bacillota</taxon>
        <taxon>Bacilli</taxon>
        <taxon>Bacillales</taxon>
        <taxon>Thermoactinomycetaceae</taxon>
        <taxon>Melghirimyces</taxon>
    </lineage>
</organism>
<evidence type="ECO:0000256" key="9">
    <source>
        <dbReference type="ARBA" id="ARBA00023125"/>
    </source>
</evidence>
<sequence length="378" mass="42097">MKFRISRSALTDAVSQVSKAVSNKTTVPILTGIKATVDENGLWLTGSNSDLTIQVCIPTRQDDKELVKMETMGSVVLPGRIFSDIVRKLPGDEVEWVVDDRWKTVLRSEQAQFELKGLDPEEYPRLPQFQEDQMFSLPSDLLKSMIRQTGFAVSTSEARGVLTGVLWRMEEGRLTFVATDSHRLSRRQADVEAPEGLTVENMVVPGKSQSELGKILADRTGWVDVILSENQMMVRADNLLFFSRLLDGPYPDTNRVIPQGGKTEVRVSTKEILQSVDRAALISRDGRDNVIKWTVKKEGVVQVHSAAQDVGSVLEEVSAQVDGEEMSLSFNAQYMLDALRAVDSDEIQILLTGAMTPFLIQPADREDALHLIVPIRTR</sequence>
<protein>
    <recommendedName>
        <fullName evidence="3 10">Beta sliding clamp</fullName>
    </recommendedName>
</protein>
<evidence type="ECO:0000256" key="7">
    <source>
        <dbReference type="ARBA" id="ARBA00022705"/>
    </source>
</evidence>
<dbReference type="PANTHER" id="PTHR30478:SF0">
    <property type="entry name" value="BETA SLIDING CLAMP"/>
    <property type="match status" value="1"/>
</dbReference>
<accession>A0A1G6QUC1</accession>
<evidence type="ECO:0000256" key="6">
    <source>
        <dbReference type="ARBA" id="ARBA00022695"/>
    </source>
</evidence>
<gene>
    <name evidence="14" type="ORF">SAMN04488112_12410</name>
</gene>
<dbReference type="InterPro" id="IPR022637">
    <property type="entry name" value="DNA_polIII_beta_cen"/>
</dbReference>